<evidence type="ECO:0000259" key="4">
    <source>
        <dbReference type="PROSITE" id="PS51880"/>
    </source>
</evidence>
<evidence type="ECO:0000256" key="2">
    <source>
        <dbReference type="RuleBase" id="RU003847"/>
    </source>
</evidence>
<dbReference type="InterPro" id="IPR004095">
    <property type="entry name" value="TGS"/>
</dbReference>
<dbReference type="CDD" id="cd01668">
    <property type="entry name" value="TGS_RSH"/>
    <property type="match status" value="1"/>
</dbReference>
<dbReference type="PROSITE" id="PS51831">
    <property type="entry name" value="HD"/>
    <property type="match status" value="1"/>
</dbReference>
<dbReference type="InterPro" id="IPR012676">
    <property type="entry name" value="TGS-like"/>
</dbReference>
<dbReference type="Pfam" id="PF13328">
    <property type="entry name" value="HD_4"/>
    <property type="match status" value="1"/>
</dbReference>
<dbReference type="GO" id="GO:0015969">
    <property type="term" value="P:guanosine tetraphosphate metabolic process"/>
    <property type="evidence" value="ECO:0007669"/>
    <property type="project" value="InterPro"/>
</dbReference>
<dbReference type="STRING" id="1802389.A3C17_03025"/>
<accession>A0A1F7U0J8</accession>
<gene>
    <name evidence="5" type="ORF">A3C17_03025</name>
</gene>
<dbReference type="SUPFAM" id="SSF109604">
    <property type="entry name" value="HD-domain/PDEase-like"/>
    <property type="match status" value="1"/>
</dbReference>
<dbReference type="PROSITE" id="PS51880">
    <property type="entry name" value="TGS"/>
    <property type="match status" value="1"/>
</dbReference>
<organism evidence="5 6">
    <name type="scientific">Candidatus Uhrbacteria bacterium RIFCSPHIGHO2_02_FULL_53_13</name>
    <dbReference type="NCBI Taxonomy" id="1802389"/>
    <lineage>
        <taxon>Bacteria</taxon>
        <taxon>Candidatus Uhriibacteriota</taxon>
    </lineage>
</organism>
<name>A0A1F7U0J8_9BACT</name>
<feature type="domain" description="HD" evidence="3">
    <location>
        <begin position="45"/>
        <end position="143"/>
    </location>
</feature>
<comment type="function">
    <text evidence="2">In eubacteria ppGpp (guanosine 3'-diphosphate 5'-diphosphate) is a mediator of the stringent response that coordinates a variety of cellular activities in response to changes in nutritional abundance.</text>
</comment>
<dbReference type="InterPro" id="IPR004811">
    <property type="entry name" value="RelA/Spo_fam"/>
</dbReference>
<dbReference type="GO" id="GO:0005886">
    <property type="term" value="C:plasma membrane"/>
    <property type="evidence" value="ECO:0007669"/>
    <property type="project" value="TreeGrafter"/>
</dbReference>
<evidence type="ECO:0000313" key="5">
    <source>
        <dbReference type="EMBL" id="OGL71775.1"/>
    </source>
</evidence>
<dbReference type="FunFam" id="3.10.20.30:FF:000002">
    <property type="entry name" value="GTP pyrophosphokinase (RelA/SpoT)"/>
    <property type="match status" value="1"/>
</dbReference>
<dbReference type="FunFam" id="1.10.3210.10:FF:000001">
    <property type="entry name" value="GTP pyrophosphokinase RelA"/>
    <property type="match status" value="1"/>
</dbReference>
<comment type="pathway">
    <text evidence="1">Purine metabolism.</text>
</comment>
<comment type="similarity">
    <text evidence="2">Belongs to the relA/spoT family.</text>
</comment>
<dbReference type="Gene3D" id="1.10.3210.10">
    <property type="entry name" value="Hypothetical protein af1432"/>
    <property type="match status" value="1"/>
</dbReference>
<dbReference type="PANTHER" id="PTHR21262">
    <property type="entry name" value="GUANOSINE-3',5'-BIS DIPHOSPHATE 3'-PYROPHOSPHOHYDROLASE"/>
    <property type="match status" value="1"/>
</dbReference>
<dbReference type="Proteomes" id="UP000177097">
    <property type="component" value="Unassembled WGS sequence"/>
</dbReference>
<dbReference type="Gene3D" id="3.30.460.10">
    <property type="entry name" value="Beta Polymerase, domain 2"/>
    <property type="match status" value="1"/>
</dbReference>
<sequence>MWSFEDLERVLKTHYEHPDIDRVRDAYLYAKEAHGTKRRYSGASYIIHPIATAVRLAEMQLPLEIVIAGLLHDVPEDTDRTLEDVQEAFGEDIASMVAGVTKLGKVKYRGIDRYAENLRKMFLAMAADVRVVFIKFADRLHNVETLFAMPEHKRQRVAKEVLEIYAPIAGRLGMGEMKGRLEDNAFRYAMPQEYDAAKTLFDQQVQVRTDDIEFTIAEARTQLQKAHIPIQYISGRRKFLYSFWRKLQSYHGDVSKIYDLIAIRMIVDSVTDCYAALGILHSHWVPLKGRIKDYIAQPKPNGYQSLHSTVLDEHCGIVEFQIRTKDMHNEAEFGVAAHWHYKQHGSEDPPKIPWMQDLIDIHKEISSGKDFLKHLDEVKLDMFQDRIFVLTPEGDVIDLPEGSTPVDFAYHIHTDVGNKCVSASVNDHAVPLDLPLKSGDLCIIVTDKKRKGPNPDWLKFVKTHHAQSKIRAATRNRVRQWIDGMMGAATKTKRI</sequence>
<evidence type="ECO:0000256" key="1">
    <source>
        <dbReference type="ARBA" id="ARBA00025704"/>
    </source>
</evidence>
<dbReference type="SMART" id="SM00954">
    <property type="entry name" value="RelA_SpoT"/>
    <property type="match status" value="1"/>
</dbReference>
<dbReference type="InterPro" id="IPR012675">
    <property type="entry name" value="Beta-grasp_dom_sf"/>
</dbReference>
<dbReference type="PANTHER" id="PTHR21262:SF31">
    <property type="entry name" value="GTP PYROPHOSPHOKINASE"/>
    <property type="match status" value="1"/>
</dbReference>
<evidence type="ECO:0000259" key="3">
    <source>
        <dbReference type="PROSITE" id="PS51831"/>
    </source>
</evidence>
<evidence type="ECO:0000313" key="6">
    <source>
        <dbReference type="Proteomes" id="UP000177097"/>
    </source>
</evidence>
<reference evidence="5 6" key="1">
    <citation type="journal article" date="2016" name="Nat. Commun.">
        <title>Thousands of microbial genomes shed light on interconnected biogeochemical processes in an aquifer system.</title>
        <authorList>
            <person name="Anantharaman K."/>
            <person name="Brown C.T."/>
            <person name="Hug L.A."/>
            <person name="Sharon I."/>
            <person name="Castelle C.J."/>
            <person name="Probst A.J."/>
            <person name="Thomas B.C."/>
            <person name="Singh A."/>
            <person name="Wilkins M.J."/>
            <person name="Karaoz U."/>
            <person name="Brodie E.L."/>
            <person name="Williams K.H."/>
            <person name="Hubbard S.S."/>
            <person name="Banfield J.F."/>
        </authorList>
    </citation>
    <scope>NUCLEOTIDE SEQUENCE [LARGE SCALE GENOMIC DNA]</scope>
</reference>
<dbReference type="Gene3D" id="3.10.20.30">
    <property type="match status" value="1"/>
</dbReference>
<dbReference type="EMBL" id="MGDX01000006">
    <property type="protein sequence ID" value="OGL71775.1"/>
    <property type="molecule type" value="Genomic_DNA"/>
</dbReference>
<dbReference type="Pfam" id="PF02824">
    <property type="entry name" value="TGS"/>
    <property type="match status" value="1"/>
</dbReference>
<protein>
    <recommendedName>
        <fullName evidence="7">TGS domain-containing protein</fullName>
    </recommendedName>
</protein>
<dbReference type="Pfam" id="PF04607">
    <property type="entry name" value="RelA_SpoT"/>
    <property type="match status" value="1"/>
</dbReference>
<dbReference type="SUPFAM" id="SSF81301">
    <property type="entry name" value="Nucleotidyltransferase"/>
    <property type="match status" value="1"/>
</dbReference>
<dbReference type="SMART" id="SM00471">
    <property type="entry name" value="HDc"/>
    <property type="match status" value="1"/>
</dbReference>
<proteinExistence type="inferred from homology"/>
<dbReference type="AlphaFoldDB" id="A0A1F7U0J8"/>
<dbReference type="InterPro" id="IPR006674">
    <property type="entry name" value="HD_domain"/>
</dbReference>
<dbReference type="InterPro" id="IPR033655">
    <property type="entry name" value="TGS_RelA/SpoT"/>
</dbReference>
<dbReference type="CDD" id="cd05399">
    <property type="entry name" value="NT_Rel-Spo_like"/>
    <property type="match status" value="1"/>
</dbReference>
<dbReference type="SUPFAM" id="SSF81271">
    <property type="entry name" value="TGS-like"/>
    <property type="match status" value="1"/>
</dbReference>
<dbReference type="InterPro" id="IPR043519">
    <property type="entry name" value="NT_sf"/>
</dbReference>
<dbReference type="InterPro" id="IPR003607">
    <property type="entry name" value="HD/PDEase_dom"/>
</dbReference>
<comment type="caution">
    <text evidence="5">The sequence shown here is derived from an EMBL/GenBank/DDBJ whole genome shotgun (WGS) entry which is preliminary data.</text>
</comment>
<feature type="domain" description="TGS" evidence="4">
    <location>
        <begin position="381"/>
        <end position="446"/>
    </location>
</feature>
<dbReference type="InterPro" id="IPR007685">
    <property type="entry name" value="RelA_SpoT"/>
</dbReference>
<dbReference type="NCBIfam" id="TIGR00691">
    <property type="entry name" value="spoT_relA"/>
    <property type="match status" value="1"/>
</dbReference>
<evidence type="ECO:0008006" key="7">
    <source>
        <dbReference type="Google" id="ProtNLM"/>
    </source>
</evidence>